<dbReference type="InterPro" id="IPR045124">
    <property type="entry name" value="Su(sable)-like"/>
</dbReference>
<feature type="domain" description="C3H1-type" evidence="7">
    <location>
        <begin position="447"/>
        <end position="470"/>
    </location>
</feature>
<keyword evidence="1 5" id="KW-0479">Metal-binding</keyword>
<feature type="compositionally biased region" description="Basic residues" evidence="6">
    <location>
        <begin position="268"/>
        <end position="281"/>
    </location>
</feature>
<evidence type="ECO:0000256" key="1">
    <source>
        <dbReference type="ARBA" id="ARBA00022723"/>
    </source>
</evidence>
<evidence type="ECO:0000313" key="8">
    <source>
        <dbReference type="EMBL" id="SAM01663.1"/>
    </source>
</evidence>
<dbReference type="GO" id="GO:0003723">
    <property type="term" value="F:RNA binding"/>
    <property type="evidence" value="ECO:0007669"/>
    <property type="project" value="InterPro"/>
</dbReference>
<feature type="region of interest" description="Disordered" evidence="6">
    <location>
        <begin position="245"/>
        <end position="281"/>
    </location>
</feature>
<feature type="compositionally biased region" description="Pro residues" evidence="6">
    <location>
        <begin position="533"/>
        <end position="548"/>
    </location>
</feature>
<feature type="region of interest" description="Disordered" evidence="6">
    <location>
        <begin position="323"/>
        <end position="353"/>
    </location>
</feature>
<name>A0A163JSS3_ABSGL</name>
<dbReference type="OrthoDB" id="411372at2759"/>
<dbReference type="PANTHER" id="PTHR13119:SF12">
    <property type="entry name" value="PROTEIN SUPPRESSOR OF SABLE"/>
    <property type="match status" value="1"/>
</dbReference>
<organism evidence="8">
    <name type="scientific">Absidia glauca</name>
    <name type="common">Pin mould</name>
    <dbReference type="NCBI Taxonomy" id="4829"/>
    <lineage>
        <taxon>Eukaryota</taxon>
        <taxon>Fungi</taxon>
        <taxon>Fungi incertae sedis</taxon>
        <taxon>Mucoromycota</taxon>
        <taxon>Mucoromycotina</taxon>
        <taxon>Mucoromycetes</taxon>
        <taxon>Mucorales</taxon>
        <taxon>Cunninghamellaceae</taxon>
        <taxon>Absidia</taxon>
    </lineage>
</organism>
<feature type="domain" description="C3H1-type" evidence="7">
    <location>
        <begin position="352"/>
        <end position="379"/>
    </location>
</feature>
<evidence type="ECO:0000313" key="9">
    <source>
        <dbReference type="Proteomes" id="UP000078561"/>
    </source>
</evidence>
<feature type="zinc finger region" description="C3H1-type" evidence="5">
    <location>
        <begin position="352"/>
        <end position="379"/>
    </location>
</feature>
<reference evidence="8" key="1">
    <citation type="submission" date="2016-04" db="EMBL/GenBank/DDBJ databases">
        <authorList>
            <person name="Evans L.H."/>
            <person name="Alamgir A."/>
            <person name="Owens N."/>
            <person name="Weber N.D."/>
            <person name="Virtaneva K."/>
            <person name="Barbian K."/>
            <person name="Babar A."/>
            <person name="Rosenke K."/>
        </authorList>
    </citation>
    <scope>NUCLEOTIDE SEQUENCE [LARGE SCALE GENOMIC DNA]</scope>
    <source>
        <strain evidence="8">CBS 101.48</strain>
    </source>
</reference>
<dbReference type="Gene3D" id="4.10.1000.10">
    <property type="entry name" value="Zinc finger, CCCH-type"/>
    <property type="match status" value="3"/>
</dbReference>
<keyword evidence="4 5" id="KW-0862">Zinc</keyword>
<feature type="domain" description="C3H1-type" evidence="7">
    <location>
        <begin position="380"/>
        <end position="406"/>
    </location>
</feature>
<keyword evidence="3 5" id="KW-0863">Zinc-finger</keyword>
<dbReference type="OMA" id="HCAFSHA"/>
<dbReference type="Pfam" id="PF18044">
    <property type="entry name" value="zf-CCCH_4"/>
    <property type="match status" value="1"/>
</dbReference>
<protein>
    <recommendedName>
        <fullName evidence="7">C3H1-type domain-containing protein</fullName>
    </recommendedName>
</protein>
<feature type="compositionally biased region" description="Basic and acidic residues" evidence="6">
    <location>
        <begin position="550"/>
        <end position="561"/>
    </location>
</feature>
<feature type="compositionally biased region" description="Low complexity" evidence="6">
    <location>
        <begin position="151"/>
        <end position="166"/>
    </location>
</feature>
<dbReference type="GO" id="GO:0005634">
    <property type="term" value="C:nucleus"/>
    <property type="evidence" value="ECO:0007669"/>
    <property type="project" value="TreeGrafter"/>
</dbReference>
<dbReference type="PANTHER" id="PTHR13119">
    <property type="entry name" value="ZINC FINGER CCCH DOMAIN-CONTAINING PROTEI"/>
    <property type="match status" value="1"/>
</dbReference>
<feature type="compositionally biased region" description="Polar residues" evidence="6">
    <location>
        <begin position="19"/>
        <end position="54"/>
    </location>
</feature>
<feature type="zinc finger region" description="C3H1-type" evidence="5">
    <location>
        <begin position="380"/>
        <end position="406"/>
    </location>
</feature>
<dbReference type="STRING" id="4829.A0A163JSS3"/>
<dbReference type="PROSITE" id="PS50103">
    <property type="entry name" value="ZF_C3H1"/>
    <property type="match status" value="5"/>
</dbReference>
<dbReference type="AlphaFoldDB" id="A0A163JSS3"/>
<feature type="compositionally biased region" description="Low complexity" evidence="6">
    <location>
        <begin position="75"/>
        <end position="96"/>
    </location>
</feature>
<evidence type="ECO:0000256" key="4">
    <source>
        <dbReference type="ARBA" id="ARBA00022833"/>
    </source>
</evidence>
<dbReference type="InterPro" id="IPR000571">
    <property type="entry name" value="Znf_CCCH"/>
</dbReference>
<keyword evidence="9" id="KW-1185">Reference proteome</keyword>
<evidence type="ECO:0000256" key="2">
    <source>
        <dbReference type="ARBA" id="ARBA00022737"/>
    </source>
</evidence>
<feature type="domain" description="C3H1-type" evidence="7">
    <location>
        <begin position="409"/>
        <end position="433"/>
    </location>
</feature>
<feature type="region of interest" description="Disordered" evidence="6">
    <location>
        <begin position="516"/>
        <end position="570"/>
    </location>
</feature>
<dbReference type="Pfam" id="PF00642">
    <property type="entry name" value="zf-CCCH"/>
    <property type="match status" value="1"/>
</dbReference>
<keyword evidence="2" id="KW-0677">Repeat</keyword>
<feature type="domain" description="C3H1-type" evidence="7">
    <location>
        <begin position="479"/>
        <end position="507"/>
    </location>
</feature>
<feature type="zinc finger region" description="C3H1-type" evidence="5">
    <location>
        <begin position="447"/>
        <end position="470"/>
    </location>
</feature>
<dbReference type="InterPro" id="IPR041367">
    <property type="entry name" value="Znf-CCCH_4"/>
</dbReference>
<dbReference type="SMART" id="SM00356">
    <property type="entry name" value="ZnF_C3H1"/>
    <property type="match status" value="5"/>
</dbReference>
<feature type="compositionally biased region" description="Basic and acidic residues" evidence="6">
    <location>
        <begin position="56"/>
        <end position="66"/>
    </location>
</feature>
<dbReference type="EMBL" id="LT553539">
    <property type="protein sequence ID" value="SAM01663.1"/>
    <property type="molecule type" value="Genomic_DNA"/>
</dbReference>
<feature type="region of interest" description="Disordered" evidence="6">
    <location>
        <begin position="19"/>
        <end position="200"/>
    </location>
</feature>
<dbReference type="GO" id="GO:0045892">
    <property type="term" value="P:negative regulation of DNA-templated transcription"/>
    <property type="evidence" value="ECO:0007669"/>
    <property type="project" value="InterPro"/>
</dbReference>
<proteinExistence type="predicted"/>
<feature type="zinc finger region" description="C3H1-type" evidence="5">
    <location>
        <begin position="409"/>
        <end position="433"/>
    </location>
</feature>
<gene>
    <name evidence="8" type="primary">ABSGL_07406.1 scaffold 8789</name>
</gene>
<feature type="zinc finger region" description="C3H1-type" evidence="5">
    <location>
        <begin position="479"/>
        <end position="507"/>
    </location>
</feature>
<evidence type="ECO:0000259" key="7">
    <source>
        <dbReference type="PROSITE" id="PS50103"/>
    </source>
</evidence>
<evidence type="ECO:0000256" key="3">
    <source>
        <dbReference type="ARBA" id="ARBA00022771"/>
    </source>
</evidence>
<feature type="compositionally biased region" description="Low complexity" evidence="6">
    <location>
        <begin position="245"/>
        <end position="267"/>
    </location>
</feature>
<dbReference type="SUPFAM" id="SSF90229">
    <property type="entry name" value="CCCH zinc finger"/>
    <property type="match status" value="5"/>
</dbReference>
<dbReference type="InterPro" id="IPR036855">
    <property type="entry name" value="Znf_CCCH_sf"/>
</dbReference>
<accession>A0A163JSS3</accession>
<dbReference type="Pfam" id="PF14608">
    <property type="entry name" value="zf-CCCH_2"/>
    <property type="match status" value="2"/>
</dbReference>
<feature type="compositionally biased region" description="Basic residues" evidence="6">
    <location>
        <begin position="167"/>
        <end position="186"/>
    </location>
</feature>
<evidence type="ECO:0000256" key="5">
    <source>
        <dbReference type="PROSITE-ProRule" id="PRU00723"/>
    </source>
</evidence>
<dbReference type="Proteomes" id="UP000078561">
    <property type="component" value="Unassembled WGS sequence"/>
</dbReference>
<dbReference type="GO" id="GO:0008270">
    <property type="term" value="F:zinc ion binding"/>
    <property type="evidence" value="ECO:0007669"/>
    <property type="project" value="UniProtKB-KW"/>
</dbReference>
<evidence type="ECO:0000256" key="6">
    <source>
        <dbReference type="SAM" id="MobiDB-lite"/>
    </source>
</evidence>
<dbReference type="InParanoid" id="A0A163JSS3"/>
<sequence length="570" mass="62558">MTSSPASLDLSFIKSLFGSTNVAPTNSKPSPQSNNIPADPQQQQNHGTQQSPLVEQQHHDLTDRNKATISRIARSPPSSSQQSQVETGTLETTVTEPSKPSTQHCHNGPLTLSAAVPPSAPFTQQVPNNPSTSGPAPSPTPFAHQLPPGYSSTSQSSESRLLSQHQQKAKRKEGRRQRLQRTKQKQKMNQYNGKDESAPDLDFDGLLALHEKKMAPKTEVSPSAAISKQEATFVTNLLDSLSQSTTTTTADLSPSLSSKQAPHQPNPQKKRKQNQHDNKKKREGHGDLYAVQAMLSSDGQAPPTTNNPSMVDIAHDILGKPRTHAYQSKPPFNKRPHPSNGQEPHHKKHAPRTSDQICRFYTKGNCTSGTNCKFKHEGPQELTLCKFYKSGNCASGANCTFSHDLQVEPCRFFFANGGTCEAGDHCAFSHAPLTETSRKSLHRMTGPCRFYHFKGYCNNGDQCGFSHAEIKADEYKKLEQTLTPCKHFHNTGSCPKGDDCFFLHGEADPENVRQFKASLGPTGGKSIPKHPSFVPPSYPPPPPPPHMPAKPHDPRLPRDPRLANQHPPPF</sequence>